<dbReference type="PANTHER" id="PTHR40279:SF3">
    <property type="entry name" value="4-AMINOBENZOATE SYNTHASE"/>
    <property type="match status" value="1"/>
</dbReference>
<proteinExistence type="predicted"/>
<dbReference type="EMBL" id="SDHZ01000002">
    <property type="protein sequence ID" value="RXK83923.1"/>
    <property type="molecule type" value="Genomic_DNA"/>
</dbReference>
<dbReference type="Pfam" id="PF11251">
    <property type="entry name" value="DUF3050"/>
    <property type="match status" value="1"/>
</dbReference>
<evidence type="ECO:0000313" key="2">
    <source>
        <dbReference type="EMBL" id="RXK83923.1"/>
    </source>
</evidence>
<dbReference type="InterPro" id="IPR039068">
    <property type="entry name" value="PqqC-like"/>
</dbReference>
<comment type="caution">
    <text evidence="2">The sequence shown here is derived from an EMBL/GenBank/DDBJ whole genome shotgun (WGS) entry which is preliminary data.</text>
</comment>
<dbReference type="GO" id="GO:0016491">
    <property type="term" value="F:oxidoreductase activity"/>
    <property type="evidence" value="ECO:0007669"/>
    <property type="project" value="UniProtKB-KW"/>
</dbReference>
<reference evidence="2 3" key="1">
    <citation type="submission" date="2019-01" db="EMBL/GenBank/DDBJ databases">
        <title>Filimonas sp. strain TTM-71.</title>
        <authorList>
            <person name="Chen W.-M."/>
        </authorList>
    </citation>
    <scope>NUCLEOTIDE SEQUENCE [LARGE SCALE GENOMIC DNA]</scope>
    <source>
        <strain evidence="2 3">TTM-71</strain>
    </source>
</reference>
<organism evidence="2 3">
    <name type="scientific">Filimonas effusa</name>
    <dbReference type="NCBI Taxonomy" id="2508721"/>
    <lineage>
        <taxon>Bacteria</taxon>
        <taxon>Pseudomonadati</taxon>
        <taxon>Bacteroidota</taxon>
        <taxon>Chitinophagia</taxon>
        <taxon>Chitinophagales</taxon>
        <taxon>Chitinophagaceae</taxon>
        <taxon>Filimonas</taxon>
    </lineage>
</organism>
<evidence type="ECO:0000313" key="3">
    <source>
        <dbReference type="Proteomes" id="UP000290545"/>
    </source>
</evidence>
<dbReference type="AlphaFoldDB" id="A0A4Q1D7J0"/>
<evidence type="ECO:0000256" key="1">
    <source>
        <dbReference type="ARBA" id="ARBA00023002"/>
    </source>
</evidence>
<dbReference type="RefSeq" id="WP_129004975.1">
    <property type="nucleotide sequence ID" value="NZ_SDHZ01000002.1"/>
</dbReference>
<dbReference type="InterPro" id="IPR024423">
    <property type="entry name" value="DUF3050"/>
</dbReference>
<protein>
    <submittedName>
        <fullName evidence="2">DUF3050 domain-containing protein</fullName>
    </submittedName>
</protein>
<accession>A0A4Q1D7J0</accession>
<dbReference type="PANTHER" id="PTHR40279">
    <property type="entry name" value="PQQC-LIKE PROTEIN"/>
    <property type="match status" value="1"/>
</dbReference>
<keyword evidence="1" id="KW-0560">Oxidoreductase</keyword>
<keyword evidence="3" id="KW-1185">Reference proteome</keyword>
<dbReference type="InterPro" id="IPR016084">
    <property type="entry name" value="Haem_Oase-like_multi-hlx"/>
</dbReference>
<dbReference type="SUPFAM" id="SSF48613">
    <property type="entry name" value="Heme oxygenase-like"/>
    <property type="match status" value="1"/>
</dbReference>
<dbReference type="OrthoDB" id="9791270at2"/>
<name>A0A4Q1D7J0_9BACT</name>
<gene>
    <name evidence="2" type="ORF">ESB13_17800</name>
</gene>
<dbReference type="Gene3D" id="1.20.910.10">
    <property type="entry name" value="Heme oxygenase-like"/>
    <property type="match status" value="1"/>
</dbReference>
<dbReference type="Proteomes" id="UP000290545">
    <property type="component" value="Unassembled WGS sequence"/>
</dbReference>
<sequence length="266" mass="29909">MTSVSKTYPDFLQQIQEPLAGIREQLINHPLYARLKTVDDIRVFTAQHVYAVWDFMSLLKSLQGHLTCVNVPWVPTGNANTRYLINEIVLGEETDIDESGVRMSHFELYLSAMEQMGADTAAVTGFLSAIKAGVPVDEALAQQKVLPGVQDFVNHTFEVITRRPVHVQAAVFTFGREDLIPGMFIGMVKELSEQYPGISIFRYYLERHIEVDGDHHSHLAMEMVSELCGDDAKKWQEAADASLKALAFRKLLWDTVLSELEKNKAG</sequence>